<evidence type="ECO:0000313" key="4">
    <source>
        <dbReference type="Proteomes" id="UP000585474"/>
    </source>
</evidence>
<feature type="repeat" description="PPR" evidence="2">
    <location>
        <begin position="121"/>
        <end position="155"/>
    </location>
</feature>
<dbReference type="PANTHER" id="PTHR47926">
    <property type="entry name" value="PENTATRICOPEPTIDE REPEAT-CONTAINING PROTEIN"/>
    <property type="match status" value="1"/>
</dbReference>
<accession>A0A7J0ESV3</accession>
<feature type="repeat" description="PPR" evidence="2">
    <location>
        <begin position="5"/>
        <end position="39"/>
    </location>
</feature>
<proteinExistence type="predicted"/>
<keyword evidence="1" id="KW-0677">Repeat</keyword>
<comment type="caution">
    <text evidence="3">The sequence shown here is derived from an EMBL/GenBank/DDBJ whole genome shotgun (WGS) entry which is preliminary data.</text>
</comment>
<dbReference type="InterPro" id="IPR011990">
    <property type="entry name" value="TPR-like_helical_dom_sf"/>
</dbReference>
<dbReference type="Pfam" id="PF13041">
    <property type="entry name" value="PPR_2"/>
    <property type="match status" value="2"/>
</dbReference>
<reference evidence="3 4" key="1">
    <citation type="submission" date="2019-07" db="EMBL/GenBank/DDBJ databases">
        <title>De Novo Assembly of kiwifruit Actinidia rufa.</title>
        <authorList>
            <person name="Sugita-Konishi S."/>
            <person name="Sato K."/>
            <person name="Mori E."/>
            <person name="Abe Y."/>
            <person name="Kisaki G."/>
            <person name="Hamano K."/>
            <person name="Suezawa K."/>
            <person name="Otani M."/>
            <person name="Fukuda T."/>
            <person name="Manabe T."/>
            <person name="Gomi K."/>
            <person name="Tabuchi M."/>
            <person name="Akimitsu K."/>
            <person name="Kataoka I."/>
        </authorList>
    </citation>
    <scope>NUCLEOTIDE SEQUENCE [LARGE SCALE GENOMIC DNA]</scope>
    <source>
        <strain evidence="4">cv. Fuchu</strain>
    </source>
</reference>
<name>A0A7J0ESV3_9ERIC</name>
<dbReference type="NCBIfam" id="TIGR00756">
    <property type="entry name" value="PPR"/>
    <property type="match status" value="2"/>
</dbReference>
<dbReference type="PROSITE" id="PS51375">
    <property type="entry name" value="PPR"/>
    <property type="match status" value="3"/>
</dbReference>
<dbReference type="InterPro" id="IPR002885">
    <property type="entry name" value="PPR_rpt"/>
</dbReference>
<dbReference type="GO" id="GO:0003723">
    <property type="term" value="F:RNA binding"/>
    <property type="evidence" value="ECO:0007669"/>
    <property type="project" value="InterPro"/>
</dbReference>
<dbReference type="GO" id="GO:0009451">
    <property type="term" value="P:RNA modification"/>
    <property type="evidence" value="ECO:0007669"/>
    <property type="project" value="InterPro"/>
</dbReference>
<evidence type="ECO:0000256" key="1">
    <source>
        <dbReference type="ARBA" id="ARBA00022737"/>
    </source>
</evidence>
<dbReference type="Gene3D" id="1.25.40.10">
    <property type="entry name" value="Tetratricopeptide repeat domain"/>
    <property type="match status" value="2"/>
</dbReference>
<dbReference type="OrthoDB" id="1707595at2759"/>
<evidence type="ECO:0000256" key="2">
    <source>
        <dbReference type="PROSITE-ProRule" id="PRU00708"/>
    </source>
</evidence>
<protein>
    <submittedName>
        <fullName evidence="3">Pentatricopeptide repeat (PPR) superfamily protein</fullName>
    </submittedName>
</protein>
<gene>
    <name evidence="3" type="ORF">Acr_06g0005770</name>
</gene>
<dbReference type="InterPro" id="IPR046960">
    <property type="entry name" value="PPR_At4g14850-like_plant"/>
</dbReference>
<evidence type="ECO:0000313" key="3">
    <source>
        <dbReference type="EMBL" id="GFY88637.1"/>
    </source>
</evidence>
<dbReference type="AlphaFoldDB" id="A0A7J0ESV3"/>
<dbReference type="PANTHER" id="PTHR47926:SF533">
    <property type="entry name" value="DYW DOMAIN-CONTAINING PROTEIN"/>
    <property type="match status" value="1"/>
</dbReference>
<feature type="repeat" description="PPR" evidence="2">
    <location>
        <begin position="49"/>
        <end position="83"/>
    </location>
</feature>
<keyword evidence="4" id="KW-1185">Reference proteome</keyword>
<dbReference type="EMBL" id="BJWL01000006">
    <property type="protein sequence ID" value="GFY88637.1"/>
    <property type="molecule type" value="Genomic_DNA"/>
</dbReference>
<dbReference type="Pfam" id="PF01535">
    <property type="entry name" value="PPR"/>
    <property type="match status" value="1"/>
</dbReference>
<organism evidence="3 4">
    <name type="scientific">Actinidia rufa</name>
    <dbReference type="NCBI Taxonomy" id="165716"/>
    <lineage>
        <taxon>Eukaryota</taxon>
        <taxon>Viridiplantae</taxon>
        <taxon>Streptophyta</taxon>
        <taxon>Embryophyta</taxon>
        <taxon>Tracheophyta</taxon>
        <taxon>Spermatophyta</taxon>
        <taxon>Magnoliopsida</taxon>
        <taxon>eudicotyledons</taxon>
        <taxon>Gunneridae</taxon>
        <taxon>Pentapetalae</taxon>
        <taxon>asterids</taxon>
        <taxon>Ericales</taxon>
        <taxon>Actinidiaceae</taxon>
        <taxon>Actinidia</taxon>
    </lineage>
</organism>
<dbReference type="Proteomes" id="UP000585474">
    <property type="component" value="Unassembled WGS sequence"/>
</dbReference>
<sequence>MPVRDTVCWNSMIKCCLDCGDLNMAMALFDDMPERNVVSWTTMEMPRRNVISWTSVISGIDQRGRSDEGSFLFRQMVVSGVEPTLSYSFDAFVTASLVTFYANCKHIDNCCKICNANLHVNVVVWTALLTGYGLNRKHEDALKVFGDVIKLGILPNQSSFTSALNSCCELEALDRGKVIHTTAIKLGLETDAFVANSLIE</sequence>